<dbReference type="SUPFAM" id="SSF53474">
    <property type="entry name" value="alpha/beta-Hydrolases"/>
    <property type="match status" value="1"/>
</dbReference>
<protein>
    <submittedName>
        <fullName evidence="3">Alpha/beta hydrolase</fullName>
    </submittedName>
</protein>
<feature type="domain" description="AB hydrolase-1" evidence="2">
    <location>
        <begin position="27"/>
        <end position="249"/>
    </location>
</feature>
<gene>
    <name evidence="3" type="ORF">LQ327_11875</name>
</gene>
<keyword evidence="4" id="KW-1185">Reference proteome</keyword>
<dbReference type="InterPro" id="IPR029058">
    <property type="entry name" value="AB_hydrolase_fold"/>
</dbReference>
<evidence type="ECO:0000313" key="3">
    <source>
        <dbReference type="EMBL" id="MCD2194074.1"/>
    </source>
</evidence>
<dbReference type="PANTHER" id="PTHR43329">
    <property type="entry name" value="EPOXIDE HYDROLASE"/>
    <property type="match status" value="1"/>
</dbReference>
<organism evidence="3 4">
    <name type="scientific">Actinomycetospora endophytica</name>
    <dbReference type="NCBI Taxonomy" id="2291215"/>
    <lineage>
        <taxon>Bacteria</taxon>
        <taxon>Bacillati</taxon>
        <taxon>Actinomycetota</taxon>
        <taxon>Actinomycetes</taxon>
        <taxon>Pseudonocardiales</taxon>
        <taxon>Pseudonocardiaceae</taxon>
        <taxon>Actinomycetospora</taxon>
    </lineage>
</organism>
<dbReference type="RefSeq" id="WP_230735027.1">
    <property type="nucleotide sequence ID" value="NZ_JAJNDB010000002.1"/>
</dbReference>
<dbReference type="PRINTS" id="PR00412">
    <property type="entry name" value="EPOXHYDRLASE"/>
</dbReference>
<dbReference type="EMBL" id="JAJNDB010000002">
    <property type="protein sequence ID" value="MCD2194074.1"/>
    <property type="molecule type" value="Genomic_DNA"/>
</dbReference>
<dbReference type="Proteomes" id="UP001199469">
    <property type="component" value="Unassembled WGS sequence"/>
</dbReference>
<proteinExistence type="predicted"/>
<evidence type="ECO:0000259" key="2">
    <source>
        <dbReference type="Pfam" id="PF00561"/>
    </source>
</evidence>
<dbReference type="InterPro" id="IPR000639">
    <property type="entry name" value="Epox_hydrolase-like"/>
</dbReference>
<name>A0ABS8P7G3_9PSEU</name>
<evidence type="ECO:0000256" key="1">
    <source>
        <dbReference type="ARBA" id="ARBA00022801"/>
    </source>
</evidence>
<keyword evidence="1 3" id="KW-0378">Hydrolase</keyword>
<dbReference type="Pfam" id="PF00561">
    <property type="entry name" value="Abhydrolase_1"/>
    <property type="match status" value="1"/>
</dbReference>
<dbReference type="InterPro" id="IPR000073">
    <property type="entry name" value="AB_hydrolase_1"/>
</dbReference>
<evidence type="ECO:0000313" key="4">
    <source>
        <dbReference type="Proteomes" id="UP001199469"/>
    </source>
</evidence>
<comment type="caution">
    <text evidence="3">The sequence shown here is derived from an EMBL/GenBank/DDBJ whole genome shotgun (WGS) entry which is preliminary data.</text>
</comment>
<reference evidence="3 4" key="1">
    <citation type="submission" date="2021-11" db="EMBL/GenBank/DDBJ databases">
        <title>Draft genome sequence of Actinomycetospora sp. SF1 isolated from the rhizosphere soil.</title>
        <authorList>
            <person name="Duangmal K."/>
            <person name="Chantavorakit T."/>
        </authorList>
    </citation>
    <scope>NUCLEOTIDE SEQUENCE [LARGE SCALE GENOMIC DNA]</scope>
    <source>
        <strain evidence="3 4">TBRC 5722</strain>
    </source>
</reference>
<accession>A0ABS8P7G3</accession>
<dbReference type="PRINTS" id="PR00111">
    <property type="entry name" value="ABHYDROLASE"/>
</dbReference>
<dbReference type="GO" id="GO:0016787">
    <property type="term" value="F:hydrolase activity"/>
    <property type="evidence" value="ECO:0007669"/>
    <property type="project" value="UniProtKB-KW"/>
</dbReference>
<dbReference type="Gene3D" id="3.40.50.1820">
    <property type="entry name" value="alpha/beta hydrolase"/>
    <property type="match status" value="1"/>
</dbReference>
<sequence>MPAPFREERIDADGTTIHAAVGGSGDPVLLLHGYPQTHLMWRHVAPALAADHTVVVPDLRGYGASDKPTPDAANRTYAKREMAADQLAVMRALGFERFALVGHDRGARVSHRLTLDHPEAVSRLAVLDIVPTRHVLTHVDLTLARGYFHWFFLSTGGDVPETLLAGAPEFWIRTMVERLLAPGSSIEPEVMDHYVRAFSDPATIAATTADYKAGATTDLADDEASHASGARVDCPVLVLWGEQSFVGKAYEPLAVWREYAADVSGTGLPVGHFLPEEAPEQVLAQLRAFLG</sequence>